<dbReference type="InterPro" id="IPR020846">
    <property type="entry name" value="MFS_dom"/>
</dbReference>
<dbReference type="Proteomes" id="UP000697998">
    <property type="component" value="Unassembled WGS sequence"/>
</dbReference>
<proteinExistence type="predicted"/>
<protein>
    <submittedName>
        <fullName evidence="8">MFS transporter</fullName>
    </submittedName>
</protein>
<feature type="transmembrane region" description="Helical" evidence="6">
    <location>
        <begin position="243"/>
        <end position="265"/>
    </location>
</feature>
<feature type="transmembrane region" description="Helical" evidence="6">
    <location>
        <begin position="146"/>
        <end position="170"/>
    </location>
</feature>
<feature type="transmembrane region" description="Helical" evidence="6">
    <location>
        <begin position="306"/>
        <end position="324"/>
    </location>
</feature>
<feature type="transmembrane region" description="Helical" evidence="6">
    <location>
        <begin position="397"/>
        <end position="415"/>
    </location>
</feature>
<reference evidence="8 9" key="1">
    <citation type="submission" date="2020-10" db="EMBL/GenBank/DDBJ databases">
        <title>Connecting structure to function with the recovery of over 1000 high-quality activated sludge metagenome-assembled genomes encoding full-length rRNA genes using long-read sequencing.</title>
        <authorList>
            <person name="Singleton C.M."/>
            <person name="Petriglieri F."/>
            <person name="Kristensen J.M."/>
            <person name="Kirkegaard R.H."/>
            <person name="Michaelsen T.Y."/>
            <person name="Andersen M.H."/>
            <person name="Karst S.M."/>
            <person name="Dueholm M.S."/>
            <person name="Nielsen P.H."/>
            <person name="Albertsen M."/>
        </authorList>
    </citation>
    <scope>NUCLEOTIDE SEQUENCE [LARGE SCALE GENOMIC DNA]</scope>
    <source>
        <strain evidence="8">EsbW_18-Q3-R4-48_BATAC.285</strain>
    </source>
</reference>
<evidence type="ECO:0000256" key="2">
    <source>
        <dbReference type="ARBA" id="ARBA00022448"/>
    </source>
</evidence>
<dbReference type="PANTHER" id="PTHR23519">
    <property type="entry name" value="AUTOPHAGY-RELATED PROTEIN 22"/>
    <property type="match status" value="1"/>
</dbReference>
<name>A0A935PY97_9PROT</name>
<dbReference type="InterPro" id="IPR036259">
    <property type="entry name" value="MFS_trans_sf"/>
</dbReference>
<evidence type="ECO:0000256" key="3">
    <source>
        <dbReference type="ARBA" id="ARBA00022692"/>
    </source>
</evidence>
<comment type="caution">
    <text evidence="8">The sequence shown here is derived from an EMBL/GenBank/DDBJ whole genome shotgun (WGS) entry which is preliminary data.</text>
</comment>
<feature type="transmembrane region" description="Helical" evidence="6">
    <location>
        <begin position="277"/>
        <end position="294"/>
    </location>
</feature>
<comment type="subcellular location">
    <subcellularLocation>
        <location evidence="1">Endomembrane system</location>
        <topology evidence="1">Multi-pass membrane protein</topology>
    </subcellularLocation>
</comment>
<keyword evidence="4 6" id="KW-1133">Transmembrane helix</keyword>
<keyword evidence="2" id="KW-0813">Transport</keyword>
<evidence type="ECO:0000256" key="1">
    <source>
        <dbReference type="ARBA" id="ARBA00004127"/>
    </source>
</evidence>
<dbReference type="GO" id="GO:0022857">
    <property type="term" value="F:transmembrane transporter activity"/>
    <property type="evidence" value="ECO:0007669"/>
    <property type="project" value="InterPro"/>
</dbReference>
<feature type="transmembrane region" description="Helical" evidence="6">
    <location>
        <begin position="330"/>
        <end position="352"/>
    </location>
</feature>
<evidence type="ECO:0000256" key="5">
    <source>
        <dbReference type="ARBA" id="ARBA00023136"/>
    </source>
</evidence>
<evidence type="ECO:0000256" key="6">
    <source>
        <dbReference type="SAM" id="Phobius"/>
    </source>
</evidence>
<accession>A0A935PY97</accession>
<evidence type="ECO:0000259" key="7">
    <source>
        <dbReference type="PROSITE" id="PS50850"/>
    </source>
</evidence>
<feature type="transmembrane region" description="Helical" evidence="6">
    <location>
        <begin position="86"/>
        <end position="104"/>
    </location>
</feature>
<gene>
    <name evidence="8" type="ORF">IPJ27_12810</name>
</gene>
<feature type="domain" description="Major facilitator superfamily (MFS) profile" evidence="7">
    <location>
        <begin position="239"/>
        <end position="445"/>
    </location>
</feature>
<keyword evidence="5 6" id="KW-0472">Membrane</keyword>
<keyword evidence="3 6" id="KW-0812">Transmembrane</keyword>
<dbReference type="PROSITE" id="PS50850">
    <property type="entry name" value="MFS"/>
    <property type="match status" value="1"/>
</dbReference>
<evidence type="ECO:0000256" key="4">
    <source>
        <dbReference type="ARBA" id="ARBA00022989"/>
    </source>
</evidence>
<feature type="transmembrane region" description="Helical" evidence="6">
    <location>
        <begin position="182"/>
        <end position="205"/>
    </location>
</feature>
<dbReference type="SUPFAM" id="SSF103473">
    <property type="entry name" value="MFS general substrate transporter"/>
    <property type="match status" value="1"/>
</dbReference>
<evidence type="ECO:0000313" key="9">
    <source>
        <dbReference type="Proteomes" id="UP000697998"/>
    </source>
</evidence>
<feature type="transmembrane region" description="Helical" evidence="6">
    <location>
        <begin position="364"/>
        <end position="385"/>
    </location>
</feature>
<dbReference type="InterPro" id="IPR024671">
    <property type="entry name" value="Atg22-like"/>
</dbReference>
<dbReference type="EMBL" id="JADJMH010000012">
    <property type="protein sequence ID" value="MBK7675554.1"/>
    <property type="molecule type" value="Genomic_DNA"/>
</dbReference>
<feature type="transmembrane region" description="Helical" evidence="6">
    <location>
        <begin position="53"/>
        <end position="74"/>
    </location>
</feature>
<sequence>MRPALRADARPRDVWAWAMYDFANSGYTTVVVTALFNAYFVAVVAGGASWATLAWTGALAVSYLAILVTAPVVGAYADRRAAKKRLLALSTAGCVLFTALLYFAQPDALWLAVVCLILSNFFFGTGENLIAAFLPELARGRGMGRVSGWGWGLGYLGGLFSLGLCLAWITSAENLGQGATDYVPVAMLITAAVFALASLPTLLLLPERAVPHSTPPRGYVLDAWREVAHTLRSAALFPDLSRFLLASIFYQAGVNVVIALAAIYATQAMSFTTQQTLLLILAVNVAAAVGAFLFGHLQDRLGSVRAIAFVLGGWLVTIGLAAGAQTPAPFWAAATLAGLCLGASQSGGRALVGLLSPPSRRAEFFGFWGLAMKLSAILGPLSYGLVTWATDGDHRRALWATGLFFLVGLALLGGVRAGRGRRAALRAERVSCRGIRVYRDDRLLT</sequence>
<dbReference type="GO" id="GO:0012505">
    <property type="term" value="C:endomembrane system"/>
    <property type="evidence" value="ECO:0007669"/>
    <property type="project" value="UniProtKB-SubCell"/>
</dbReference>
<dbReference type="Gene3D" id="1.20.1250.20">
    <property type="entry name" value="MFS general substrate transporter like domains"/>
    <property type="match status" value="2"/>
</dbReference>
<feature type="transmembrane region" description="Helical" evidence="6">
    <location>
        <begin position="27"/>
        <end position="47"/>
    </location>
</feature>
<feature type="transmembrane region" description="Helical" evidence="6">
    <location>
        <begin position="110"/>
        <end position="134"/>
    </location>
</feature>
<dbReference type="InterPro" id="IPR050495">
    <property type="entry name" value="ATG22/LtaA_families"/>
</dbReference>
<organism evidence="8 9">
    <name type="scientific">Candidatus Accumulibacter proximus</name>
    <dbReference type="NCBI Taxonomy" id="2954385"/>
    <lineage>
        <taxon>Bacteria</taxon>
        <taxon>Pseudomonadati</taxon>
        <taxon>Pseudomonadota</taxon>
        <taxon>Betaproteobacteria</taxon>
        <taxon>Candidatus Accumulibacter</taxon>
    </lineage>
</organism>
<evidence type="ECO:0000313" key="8">
    <source>
        <dbReference type="EMBL" id="MBK7675554.1"/>
    </source>
</evidence>
<dbReference type="PANTHER" id="PTHR23519:SF1">
    <property type="entry name" value="AUTOPHAGY-RELATED PROTEIN 22"/>
    <property type="match status" value="1"/>
</dbReference>
<dbReference type="AlphaFoldDB" id="A0A935PY97"/>
<dbReference type="Pfam" id="PF11700">
    <property type="entry name" value="ATG22"/>
    <property type="match status" value="1"/>
</dbReference>